<reference evidence="1 2" key="1">
    <citation type="submission" date="2013-08" db="EMBL/GenBank/DDBJ databases">
        <authorList>
            <person name="Weinstock G."/>
            <person name="Sodergren E."/>
            <person name="Wylie T."/>
            <person name="Fulton L."/>
            <person name="Fulton R."/>
            <person name="Fronick C."/>
            <person name="O'Laughlin M."/>
            <person name="Godfrey J."/>
            <person name="Miner T."/>
            <person name="Herter B."/>
            <person name="Appelbaum E."/>
            <person name="Cordes M."/>
            <person name="Lek S."/>
            <person name="Wollam A."/>
            <person name="Pepin K.H."/>
            <person name="Palsikar V.B."/>
            <person name="Mitreva M."/>
            <person name="Wilson R.K."/>
        </authorList>
    </citation>
    <scope>NUCLEOTIDE SEQUENCE [LARGE SCALE GENOMIC DNA]</scope>
    <source>
        <strain evidence="1 2">F0542</strain>
    </source>
</reference>
<protein>
    <submittedName>
        <fullName evidence="1">Uncharacterized protein</fullName>
    </submittedName>
</protein>
<dbReference type="EMBL" id="AWSE01000011">
    <property type="protein sequence ID" value="ERH25721.1"/>
    <property type="molecule type" value="Genomic_DNA"/>
</dbReference>
<gene>
    <name evidence="1" type="ORF">HMPREF1979_00166</name>
</gene>
<proteinExistence type="predicted"/>
<dbReference type="HOGENOM" id="CLU_3179170_0_0_11"/>
<dbReference type="Proteomes" id="UP000016536">
    <property type="component" value="Unassembled WGS sequence"/>
</dbReference>
<keyword evidence="2" id="KW-1185">Reference proteome</keyword>
<accession>U1QUX6</accession>
<organism evidence="1 2">
    <name type="scientific">Actinomyces johnsonii F0542</name>
    <dbReference type="NCBI Taxonomy" id="1321818"/>
    <lineage>
        <taxon>Bacteria</taxon>
        <taxon>Bacillati</taxon>
        <taxon>Actinomycetota</taxon>
        <taxon>Actinomycetes</taxon>
        <taxon>Actinomycetales</taxon>
        <taxon>Actinomycetaceae</taxon>
        <taxon>Actinomyces</taxon>
    </lineage>
</organism>
<sequence length="46" mass="4869">MSLYVSVPPCRPIQESVADGLGAFAHLWLSAWSMKSAMSSSGDLLA</sequence>
<comment type="caution">
    <text evidence="1">The sequence shown here is derived from an EMBL/GenBank/DDBJ whole genome shotgun (WGS) entry which is preliminary data.</text>
</comment>
<name>U1QUX6_9ACTO</name>
<evidence type="ECO:0000313" key="2">
    <source>
        <dbReference type="Proteomes" id="UP000016536"/>
    </source>
</evidence>
<evidence type="ECO:0000313" key="1">
    <source>
        <dbReference type="EMBL" id="ERH25721.1"/>
    </source>
</evidence>
<dbReference type="AlphaFoldDB" id="U1QUX6"/>